<proteinExistence type="inferred from homology"/>
<dbReference type="EMBL" id="JAESWA010000023">
    <property type="protein sequence ID" value="MBL4932960.1"/>
    <property type="molecule type" value="Genomic_DNA"/>
</dbReference>
<reference evidence="4" key="1">
    <citation type="submission" date="2021-01" db="EMBL/GenBank/DDBJ databases">
        <title>Genome public.</title>
        <authorList>
            <person name="Liu C."/>
            <person name="Sun Q."/>
        </authorList>
    </citation>
    <scope>NUCLEOTIDE SEQUENCE</scope>
    <source>
        <strain evidence="4">YIM B02565</strain>
    </source>
</reference>
<evidence type="ECO:0000256" key="1">
    <source>
        <dbReference type="ARBA" id="ARBA00007888"/>
    </source>
</evidence>
<protein>
    <submittedName>
        <fullName evidence="4">Hydrogenase formation protein HypD</fullName>
    </submittedName>
</protein>
<dbReference type="InterPro" id="IPR042243">
    <property type="entry name" value="HypD_1"/>
</dbReference>
<dbReference type="NCBIfam" id="TIGR00075">
    <property type="entry name" value="hypD"/>
    <property type="match status" value="1"/>
</dbReference>
<evidence type="ECO:0000256" key="2">
    <source>
        <dbReference type="ARBA" id="ARBA00022723"/>
    </source>
</evidence>
<dbReference type="GO" id="GO:0051539">
    <property type="term" value="F:4 iron, 4 sulfur cluster binding"/>
    <property type="evidence" value="ECO:0007669"/>
    <property type="project" value="TreeGrafter"/>
</dbReference>
<sequence>MRGINLVIKDTVNRINDYKDDINIMVFSETHISAIEKYVLKDILNSNFKFSIGSSCPVTLIPPYYIDYLYNLALTEDVILATYGELLRIPGSSSEITLEKAKVKGASIQVIFSSLDAINIAIHNQSKKVIFLATGFETNIGATIISLTEAINKELNNFYILSLHRCIKGIISYFINEPKEKVDGFILPGNISLIIGEEGYSFINKHKIPSVITGFSFLDIVSSVEMIVNQKIKKEGKVEDNYKLFIPYDGNGLAKSQIEEFFYSKAGDNRAIGKLEESIYSLKSKYDSYDIEKIYPLSKYIGQTCSGENKICEKVIKGELNPTKCIYFKNECKVSTPIGPTMASSEGACYVLNKYL</sequence>
<name>A0A937FFC2_9CLOT</name>
<comment type="caution">
    <text evidence="4">The sequence shown here is derived from an EMBL/GenBank/DDBJ whole genome shotgun (WGS) entry which is preliminary data.</text>
</comment>
<dbReference type="GO" id="GO:0070025">
    <property type="term" value="F:carbon monoxide binding"/>
    <property type="evidence" value="ECO:0007669"/>
    <property type="project" value="TreeGrafter"/>
</dbReference>
<accession>A0A937FFC2</accession>
<dbReference type="InterPro" id="IPR002780">
    <property type="entry name" value="Hyd_form_HypD"/>
</dbReference>
<keyword evidence="2" id="KW-0479">Metal-binding</keyword>
<organism evidence="4 5">
    <name type="scientific">Clostridium paridis</name>
    <dbReference type="NCBI Taxonomy" id="2803863"/>
    <lineage>
        <taxon>Bacteria</taxon>
        <taxon>Bacillati</taxon>
        <taxon>Bacillota</taxon>
        <taxon>Clostridia</taxon>
        <taxon>Eubacteriales</taxon>
        <taxon>Clostridiaceae</taxon>
        <taxon>Clostridium</taxon>
    </lineage>
</organism>
<dbReference type="PANTHER" id="PTHR30149:SF0">
    <property type="entry name" value="HYDROGENASE MATURATION FACTOR HYPD"/>
    <property type="match status" value="1"/>
</dbReference>
<dbReference type="GO" id="GO:0051604">
    <property type="term" value="P:protein maturation"/>
    <property type="evidence" value="ECO:0007669"/>
    <property type="project" value="TreeGrafter"/>
</dbReference>
<gene>
    <name evidence="4" type="primary">hypD</name>
    <name evidence="4" type="ORF">JK634_14190</name>
</gene>
<keyword evidence="3" id="KW-0408">Iron</keyword>
<dbReference type="Gene3D" id="6.10.20.100">
    <property type="match status" value="1"/>
</dbReference>
<evidence type="ECO:0000256" key="3">
    <source>
        <dbReference type="ARBA" id="ARBA00023004"/>
    </source>
</evidence>
<dbReference type="RefSeq" id="WP_202768340.1">
    <property type="nucleotide sequence ID" value="NZ_JAESWA010000023.1"/>
</dbReference>
<dbReference type="Gene3D" id="3.40.50.11740">
    <property type="entry name" value="HypD, alpha/beta domain 2"/>
    <property type="match status" value="2"/>
</dbReference>
<dbReference type="PANTHER" id="PTHR30149">
    <property type="entry name" value="HYDROGENASE PROTEIN ASSEMBLY PROTEIN HYPD"/>
    <property type="match status" value="1"/>
</dbReference>
<evidence type="ECO:0000313" key="5">
    <source>
        <dbReference type="Proteomes" id="UP000623681"/>
    </source>
</evidence>
<dbReference type="InterPro" id="IPR042244">
    <property type="entry name" value="HypD_2_sf"/>
</dbReference>
<dbReference type="AlphaFoldDB" id="A0A937FFC2"/>
<evidence type="ECO:0000313" key="4">
    <source>
        <dbReference type="EMBL" id="MBL4932960.1"/>
    </source>
</evidence>
<comment type="similarity">
    <text evidence="1">Belongs to the HypD family.</text>
</comment>
<dbReference type="Proteomes" id="UP000623681">
    <property type="component" value="Unassembled WGS sequence"/>
</dbReference>
<keyword evidence="5" id="KW-1185">Reference proteome</keyword>
<dbReference type="Pfam" id="PF01924">
    <property type="entry name" value="HypD"/>
    <property type="match status" value="1"/>
</dbReference>
<dbReference type="GO" id="GO:0005506">
    <property type="term" value="F:iron ion binding"/>
    <property type="evidence" value="ECO:0007669"/>
    <property type="project" value="TreeGrafter"/>
</dbReference>